<dbReference type="Proteomes" id="UP000799766">
    <property type="component" value="Unassembled WGS sequence"/>
</dbReference>
<feature type="domain" description="Heterokaryon incompatibility" evidence="1">
    <location>
        <begin position="1"/>
        <end position="152"/>
    </location>
</feature>
<dbReference type="PANTHER" id="PTHR24148:SF73">
    <property type="entry name" value="HET DOMAIN PROTEIN (AFU_ORTHOLOGUE AFUA_8G01020)"/>
    <property type="match status" value="1"/>
</dbReference>
<feature type="non-terminal residue" evidence="2">
    <location>
        <position position="154"/>
    </location>
</feature>
<protein>
    <submittedName>
        <fullName evidence="2">Heterokaryon incompatibility</fullName>
    </submittedName>
</protein>
<dbReference type="InterPro" id="IPR010730">
    <property type="entry name" value="HET"/>
</dbReference>
<keyword evidence="3" id="KW-1185">Reference proteome</keyword>
<reference evidence="2" key="1">
    <citation type="journal article" date="2020" name="Stud. Mycol.">
        <title>101 Dothideomycetes genomes: a test case for predicting lifestyles and emergence of pathogens.</title>
        <authorList>
            <person name="Haridas S."/>
            <person name="Albert R."/>
            <person name="Binder M."/>
            <person name="Bloem J."/>
            <person name="Labutti K."/>
            <person name="Salamov A."/>
            <person name="Andreopoulos B."/>
            <person name="Baker S."/>
            <person name="Barry K."/>
            <person name="Bills G."/>
            <person name="Bluhm B."/>
            <person name="Cannon C."/>
            <person name="Castanera R."/>
            <person name="Culley D."/>
            <person name="Daum C."/>
            <person name="Ezra D."/>
            <person name="Gonzalez J."/>
            <person name="Henrissat B."/>
            <person name="Kuo A."/>
            <person name="Liang C."/>
            <person name="Lipzen A."/>
            <person name="Lutzoni F."/>
            <person name="Magnuson J."/>
            <person name="Mondo S."/>
            <person name="Nolan M."/>
            <person name="Ohm R."/>
            <person name="Pangilinan J."/>
            <person name="Park H.-J."/>
            <person name="Ramirez L."/>
            <person name="Alfaro M."/>
            <person name="Sun H."/>
            <person name="Tritt A."/>
            <person name="Yoshinaga Y."/>
            <person name="Zwiers L.-H."/>
            <person name="Turgeon B."/>
            <person name="Goodwin S."/>
            <person name="Spatafora J."/>
            <person name="Crous P."/>
            <person name="Grigoriev I."/>
        </authorList>
    </citation>
    <scope>NUCLEOTIDE SEQUENCE</scope>
    <source>
        <strain evidence="2">ATCC 16933</strain>
    </source>
</reference>
<dbReference type="EMBL" id="MU001670">
    <property type="protein sequence ID" value="KAF2461815.1"/>
    <property type="molecule type" value="Genomic_DNA"/>
</dbReference>
<evidence type="ECO:0000313" key="2">
    <source>
        <dbReference type="EMBL" id="KAF2461815.1"/>
    </source>
</evidence>
<organism evidence="2 3">
    <name type="scientific">Lineolata rhizophorae</name>
    <dbReference type="NCBI Taxonomy" id="578093"/>
    <lineage>
        <taxon>Eukaryota</taxon>
        <taxon>Fungi</taxon>
        <taxon>Dikarya</taxon>
        <taxon>Ascomycota</taxon>
        <taxon>Pezizomycotina</taxon>
        <taxon>Dothideomycetes</taxon>
        <taxon>Dothideomycetes incertae sedis</taxon>
        <taxon>Lineolatales</taxon>
        <taxon>Lineolataceae</taxon>
        <taxon>Lineolata</taxon>
    </lineage>
</organism>
<dbReference type="AlphaFoldDB" id="A0A6A6PCV5"/>
<feature type="non-terminal residue" evidence="2">
    <location>
        <position position="1"/>
    </location>
</feature>
<proteinExistence type="predicted"/>
<dbReference type="OrthoDB" id="4850726at2759"/>
<accession>A0A6A6PCV5</accession>
<dbReference type="Pfam" id="PF06985">
    <property type="entry name" value="HET"/>
    <property type="match status" value="1"/>
</dbReference>
<evidence type="ECO:0000259" key="1">
    <source>
        <dbReference type="Pfam" id="PF06985"/>
    </source>
</evidence>
<dbReference type="InterPro" id="IPR052895">
    <property type="entry name" value="HetReg/Transcr_Mod"/>
</dbReference>
<sequence length="154" mass="17434">YTALSYAWGDPNSTKKIIMNGVEVSVGANLEAALRTLRKRPEFVNGLKLWANALCINQTDLDEKENAVSRMLSVYQIASSVTIWLGPGNTESATTVSTIQDFLAGRSDDWESASTEEYRTELFRLYFATQILPAIIDLMDRAYWKRLWVMQEIS</sequence>
<gene>
    <name evidence="2" type="ORF">BDY21DRAFT_269472</name>
</gene>
<dbReference type="PANTHER" id="PTHR24148">
    <property type="entry name" value="ANKYRIN REPEAT DOMAIN-CONTAINING PROTEIN 39 HOMOLOG-RELATED"/>
    <property type="match status" value="1"/>
</dbReference>
<evidence type="ECO:0000313" key="3">
    <source>
        <dbReference type="Proteomes" id="UP000799766"/>
    </source>
</evidence>
<name>A0A6A6PCV5_9PEZI</name>